<sequence>MDRLVTFSPHNLTFQIRLNKQTSTLVNMTNISEHPVAYKVKTTNLKRYCVRPNAAVLKPSQSITIQIDQQAFKSIPPDLNSCPDRFLLMVASLKTLPQPSNPATDDNSVHGLASITELWKSIPSDFVLKKKMVVNLQMLDSYPQKQIDTPQELLQPTPTQPPAASQPEQQPLNIHPPTQPITKEPSPPPKAQPPPPPPAPIRHAPAPPPPPPLPAKPQAPKPPPSPEAPPPPPLPIRQLPAPPQPSAPPIRQLPPPPKPPAPPTRQTTPAQPSKPTPLPPAQSPAKKPPKPTTTPPPTSNQQQPPAPPSEAPSSQPTPTDTYSERERVTLMRIAPKIKLQKLQKSARQRIAIERAAQLSAIITQRQSDIDAMKLELREARHRLSDARMATTPAYDVKYETNDNASLPFAQIFIMAVISSALLQLLV</sequence>
<organism evidence="8 9">
    <name type="scientific">Gracilariopsis chorda</name>
    <dbReference type="NCBI Taxonomy" id="448386"/>
    <lineage>
        <taxon>Eukaryota</taxon>
        <taxon>Rhodophyta</taxon>
        <taxon>Florideophyceae</taxon>
        <taxon>Rhodymeniophycidae</taxon>
        <taxon>Gracilariales</taxon>
        <taxon>Gracilariaceae</taxon>
        <taxon>Gracilariopsis</taxon>
    </lineage>
</organism>
<protein>
    <submittedName>
        <fullName evidence="8">Vesicle-associated protein 2-2</fullName>
    </submittedName>
</protein>
<dbReference type="PANTHER" id="PTHR10809">
    <property type="entry name" value="VESICLE-ASSOCIATED MEMBRANE PROTEIN-ASSOCIATED PROTEIN"/>
    <property type="match status" value="1"/>
</dbReference>
<dbReference type="GO" id="GO:0005789">
    <property type="term" value="C:endoplasmic reticulum membrane"/>
    <property type="evidence" value="ECO:0007669"/>
    <property type="project" value="InterPro"/>
</dbReference>
<keyword evidence="9" id="KW-1185">Reference proteome</keyword>
<keyword evidence="4" id="KW-1133">Transmembrane helix</keyword>
<evidence type="ECO:0000313" key="8">
    <source>
        <dbReference type="EMBL" id="PXF45607.1"/>
    </source>
</evidence>
<dbReference type="SUPFAM" id="SSF49354">
    <property type="entry name" value="PapD-like"/>
    <property type="match status" value="1"/>
</dbReference>
<dbReference type="InterPro" id="IPR013783">
    <property type="entry name" value="Ig-like_fold"/>
</dbReference>
<dbReference type="AlphaFoldDB" id="A0A2V3IV75"/>
<feature type="compositionally biased region" description="Low complexity" evidence="6">
    <location>
        <begin position="152"/>
        <end position="172"/>
    </location>
</feature>
<dbReference type="PRINTS" id="PR01217">
    <property type="entry name" value="PRICHEXTENSN"/>
</dbReference>
<keyword evidence="5" id="KW-0472">Membrane</keyword>
<accession>A0A2V3IV75</accession>
<feature type="domain" description="MSP" evidence="7">
    <location>
        <begin position="4"/>
        <end position="137"/>
    </location>
</feature>
<gene>
    <name evidence="8" type="ORF">BWQ96_04612</name>
</gene>
<comment type="similarity">
    <text evidence="2">Belongs to the VAMP-associated protein (VAP) (TC 9.B.17) family.</text>
</comment>
<comment type="subcellular location">
    <subcellularLocation>
        <location evidence="1">Membrane</location>
        <topology evidence="1">Single-pass type IV membrane protein</topology>
    </subcellularLocation>
</comment>
<evidence type="ECO:0000259" key="7">
    <source>
        <dbReference type="PROSITE" id="PS50202"/>
    </source>
</evidence>
<feature type="compositionally biased region" description="Pro residues" evidence="6">
    <location>
        <begin position="290"/>
        <end position="310"/>
    </location>
</feature>
<feature type="compositionally biased region" description="Pro residues" evidence="6">
    <location>
        <begin position="272"/>
        <end position="282"/>
    </location>
</feature>
<feature type="compositionally biased region" description="Pro residues" evidence="6">
    <location>
        <begin position="185"/>
        <end position="263"/>
    </location>
</feature>
<evidence type="ECO:0000256" key="1">
    <source>
        <dbReference type="ARBA" id="ARBA00004211"/>
    </source>
</evidence>
<dbReference type="Pfam" id="PF00635">
    <property type="entry name" value="Motile_Sperm"/>
    <property type="match status" value="1"/>
</dbReference>
<name>A0A2V3IV75_9FLOR</name>
<comment type="caution">
    <text evidence="8">The sequence shown here is derived from an EMBL/GenBank/DDBJ whole genome shotgun (WGS) entry which is preliminary data.</text>
</comment>
<reference evidence="8 9" key="1">
    <citation type="journal article" date="2018" name="Mol. Biol. Evol.">
        <title>Analysis of the draft genome of the red seaweed Gracilariopsis chorda provides insights into genome size evolution in Rhodophyta.</title>
        <authorList>
            <person name="Lee J."/>
            <person name="Yang E.C."/>
            <person name="Graf L."/>
            <person name="Yang J.H."/>
            <person name="Qiu H."/>
            <person name="Zel Zion U."/>
            <person name="Chan C.X."/>
            <person name="Stephens T.G."/>
            <person name="Weber A.P.M."/>
            <person name="Boo G.H."/>
            <person name="Boo S.M."/>
            <person name="Kim K.M."/>
            <person name="Shin Y."/>
            <person name="Jung M."/>
            <person name="Lee S.J."/>
            <person name="Yim H.S."/>
            <person name="Lee J.H."/>
            <person name="Bhattacharya D."/>
            <person name="Yoon H.S."/>
        </authorList>
    </citation>
    <scope>NUCLEOTIDE SEQUENCE [LARGE SCALE GENOMIC DNA]</scope>
    <source>
        <strain evidence="8 9">SKKU-2015</strain>
        <tissue evidence="8">Whole body</tissue>
    </source>
</reference>
<feature type="region of interest" description="Disordered" evidence="6">
    <location>
        <begin position="152"/>
        <end position="326"/>
    </location>
</feature>
<dbReference type="PROSITE" id="PS50202">
    <property type="entry name" value="MSP"/>
    <property type="match status" value="1"/>
</dbReference>
<dbReference type="Proteomes" id="UP000247409">
    <property type="component" value="Unassembled WGS sequence"/>
</dbReference>
<keyword evidence="3" id="KW-0812">Transmembrane</keyword>
<evidence type="ECO:0000256" key="2">
    <source>
        <dbReference type="ARBA" id="ARBA00008932"/>
    </source>
</evidence>
<dbReference type="GO" id="GO:0061817">
    <property type="term" value="P:endoplasmic reticulum-plasma membrane tethering"/>
    <property type="evidence" value="ECO:0007669"/>
    <property type="project" value="TreeGrafter"/>
</dbReference>
<dbReference type="InterPro" id="IPR008962">
    <property type="entry name" value="PapD-like_sf"/>
</dbReference>
<dbReference type="InterPro" id="IPR016763">
    <property type="entry name" value="VAP"/>
</dbReference>
<evidence type="ECO:0000256" key="5">
    <source>
        <dbReference type="ARBA" id="ARBA00023136"/>
    </source>
</evidence>
<dbReference type="PANTHER" id="PTHR10809:SF6">
    <property type="entry name" value="AT11025P-RELATED"/>
    <property type="match status" value="1"/>
</dbReference>
<dbReference type="OrthoDB" id="5968at2759"/>
<dbReference type="GO" id="GO:0005886">
    <property type="term" value="C:plasma membrane"/>
    <property type="evidence" value="ECO:0007669"/>
    <property type="project" value="TreeGrafter"/>
</dbReference>
<evidence type="ECO:0000313" key="9">
    <source>
        <dbReference type="Proteomes" id="UP000247409"/>
    </source>
</evidence>
<dbReference type="InterPro" id="IPR000535">
    <property type="entry name" value="MSP_dom"/>
</dbReference>
<evidence type="ECO:0000256" key="3">
    <source>
        <dbReference type="ARBA" id="ARBA00022692"/>
    </source>
</evidence>
<evidence type="ECO:0000256" key="6">
    <source>
        <dbReference type="SAM" id="MobiDB-lite"/>
    </source>
</evidence>
<dbReference type="STRING" id="448386.A0A2V3IV75"/>
<proteinExistence type="inferred from homology"/>
<dbReference type="EMBL" id="NBIV01000056">
    <property type="protein sequence ID" value="PXF45607.1"/>
    <property type="molecule type" value="Genomic_DNA"/>
</dbReference>
<dbReference type="GO" id="GO:0033149">
    <property type="term" value="F:FFAT motif binding"/>
    <property type="evidence" value="ECO:0007669"/>
    <property type="project" value="TreeGrafter"/>
</dbReference>
<dbReference type="GO" id="GO:0090158">
    <property type="term" value="P:endoplasmic reticulum membrane organization"/>
    <property type="evidence" value="ECO:0007669"/>
    <property type="project" value="TreeGrafter"/>
</dbReference>
<evidence type="ECO:0000256" key="4">
    <source>
        <dbReference type="ARBA" id="ARBA00022989"/>
    </source>
</evidence>
<dbReference type="Gene3D" id="2.60.40.10">
    <property type="entry name" value="Immunoglobulins"/>
    <property type="match status" value="1"/>
</dbReference>